<organism evidence="1 2">
    <name type="scientific">Mycoemilia scoparia</name>
    <dbReference type="NCBI Taxonomy" id="417184"/>
    <lineage>
        <taxon>Eukaryota</taxon>
        <taxon>Fungi</taxon>
        <taxon>Fungi incertae sedis</taxon>
        <taxon>Zoopagomycota</taxon>
        <taxon>Kickxellomycotina</taxon>
        <taxon>Kickxellomycetes</taxon>
        <taxon>Kickxellales</taxon>
        <taxon>Kickxellaceae</taxon>
        <taxon>Mycoemilia</taxon>
    </lineage>
</organism>
<comment type="caution">
    <text evidence="1">The sequence shown here is derived from an EMBL/GenBank/DDBJ whole genome shotgun (WGS) entry which is preliminary data.</text>
</comment>
<dbReference type="AlphaFoldDB" id="A0A9W7ZW79"/>
<evidence type="ECO:0000313" key="2">
    <source>
        <dbReference type="Proteomes" id="UP001150538"/>
    </source>
</evidence>
<reference evidence="1" key="1">
    <citation type="submission" date="2022-07" db="EMBL/GenBank/DDBJ databases">
        <title>Phylogenomic reconstructions and comparative analyses of Kickxellomycotina fungi.</title>
        <authorList>
            <person name="Reynolds N.K."/>
            <person name="Stajich J.E."/>
            <person name="Barry K."/>
            <person name="Grigoriev I.V."/>
            <person name="Crous P."/>
            <person name="Smith M.E."/>
        </authorList>
    </citation>
    <scope>NUCLEOTIDE SEQUENCE</scope>
    <source>
        <strain evidence="1">NBRC 100468</strain>
    </source>
</reference>
<dbReference type="EMBL" id="JANBPU010000059">
    <property type="protein sequence ID" value="KAJ1917901.1"/>
    <property type="molecule type" value="Genomic_DNA"/>
</dbReference>
<evidence type="ECO:0000313" key="1">
    <source>
        <dbReference type="EMBL" id="KAJ1917901.1"/>
    </source>
</evidence>
<proteinExistence type="predicted"/>
<dbReference type="Proteomes" id="UP001150538">
    <property type="component" value="Unassembled WGS sequence"/>
</dbReference>
<keyword evidence="2" id="KW-1185">Reference proteome</keyword>
<gene>
    <name evidence="1" type="ORF">H4219_002945</name>
</gene>
<name>A0A9W7ZW79_9FUNG</name>
<protein>
    <submittedName>
        <fullName evidence="1">Uncharacterized protein</fullName>
    </submittedName>
</protein>
<accession>A0A9W7ZW79</accession>
<sequence length="120" mass="13247">MHDREKGLRAAQHEVLPTSYETNCLFHLSKNVRLKFSIVASYARVATALGHVPASKGTSPKGAKPLSTSDLIQNEQAKCLTFVLPELTVALLASMDDCISMVIEHIALTLDLFNKRDYSF</sequence>